<comment type="pathway">
    <text evidence="7">Bacterial outer membrane biogenesis; LPS lipid A biosynthesis.</text>
</comment>
<dbReference type="Gene3D" id="3.40.1390.10">
    <property type="entry name" value="MurE/MurF, N-terminal domain"/>
    <property type="match status" value="1"/>
</dbReference>
<feature type="active site" description="Proton acceptor" evidence="7">
    <location>
        <position position="259"/>
    </location>
</feature>
<evidence type="ECO:0000256" key="3">
    <source>
        <dbReference type="ARBA" id="ARBA00022679"/>
    </source>
</evidence>
<keyword evidence="6 7" id="KW-0012">Acyltransferase</keyword>
<comment type="caution">
    <text evidence="9">The sequence shown here is derived from an EMBL/GenBank/DDBJ whole genome shotgun (WGS) entry which is preliminary data.</text>
</comment>
<dbReference type="InterPro" id="IPR020573">
    <property type="entry name" value="UDP_GlcNAc_AcTrfase_non-rep"/>
</dbReference>
<feature type="domain" description="UDP-3-O-[3-hydroxymyristoyl] glucosamine N-acyltransferase non-repeat region" evidence="8">
    <location>
        <begin position="21"/>
        <end position="89"/>
    </location>
</feature>
<dbReference type="SUPFAM" id="SSF51161">
    <property type="entry name" value="Trimeric LpxA-like enzymes"/>
    <property type="match status" value="1"/>
</dbReference>
<evidence type="ECO:0000256" key="5">
    <source>
        <dbReference type="ARBA" id="ARBA00023098"/>
    </source>
</evidence>
<evidence type="ECO:0000256" key="4">
    <source>
        <dbReference type="ARBA" id="ARBA00022737"/>
    </source>
</evidence>
<keyword evidence="4 7" id="KW-0677">Repeat</keyword>
<dbReference type="CDD" id="cd03352">
    <property type="entry name" value="LbH_LpxD"/>
    <property type="match status" value="1"/>
</dbReference>
<dbReference type="InterPro" id="IPR001451">
    <property type="entry name" value="Hexapep"/>
</dbReference>
<dbReference type="GO" id="GO:0016410">
    <property type="term" value="F:N-acyltransferase activity"/>
    <property type="evidence" value="ECO:0007669"/>
    <property type="project" value="InterPro"/>
</dbReference>
<dbReference type="UniPathway" id="UPA00973"/>
<keyword evidence="1 7" id="KW-0444">Lipid biosynthesis</keyword>
<proteinExistence type="inferred from homology"/>
<evidence type="ECO:0000256" key="6">
    <source>
        <dbReference type="ARBA" id="ARBA00023315"/>
    </source>
</evidence>
<name>A0A6B2NQG1_9RHOB</name>
<protein>
    <recommendedName>
        <fullName evidence="7">UDP-3-O-acylglucosamine N-acyltransferase</fullName>
        <ecNumber evidence="7">2.3.1.191</ecNumber>
    </recommendedName>
</protein>
<dbReference type="InterPro" id="IPR007691">
    <property type="entry name" value="LpxD"/>
</dbReference>
<dbReference type="Pfam" id="PF00132">
    <property type="entry name" value="Hexapep"/>
    <property type="match status" value="1"/>
</dbReference>
<dbReference type="AlphaFoldDB" id="A0A6B2NQG1"/>
<evidence type="ECO:0000256" key="2">
    <source>
        <dbReference type="ARBA" id="ARBA00022556"/>
    </source>
</evidence>
<dbReference type="HAMAP" id="MF_00523">
    <property type="entry name" value="LpxD"/>
    <property type="match status" value="1"/>
</dbReference>
<dbReference type="PANTHER" id="PTHR43378">
    <property type="entry name" value="UDP-3-O-ACYLGLUCOSAMINE N-ACYLTRANSFERASE"/>
    <property type="match status" value="1"/>
</dbReference>
<dbReference type="InterPro" id="IPR011004">
    <property type="entry name" value="Trimer_LpxA-like_sf"/>
</dbReference>
<dbReference type="Gene3D" id="2.160.10.10">
    <property type="entry name" value="Hexapeptide repeat proteins"/>
    <property type="match status" value="1"/>
</dbReference>
<dbReference type="GO" id="GO:0016020">
    <property type="term" value="C:membrane"/>
    <property type="evidence" value="ECO:0007669"/>
    <property type="project" value="GOC"/>
</dbReference>
<comment type="similarity">
    <text evidence="7">Belongs to the transferase hexapeptide repeat family. LpxD subfamily.</text>
</comment>
<sequence length="363" mass="37502">MRFTISQIAAAIGMEAEGDLDLTILRATEPADAGPDDLALAMSPKYAEALGQGKARAALLWPGADWQGLGLKAAILVPRPRLAMAGLTAMLDPGQGVEPGIHPSAVIDPSAVIGADVRIGPLSVVGARARIGDGSVIGPHCSIGMDAVLGQGAWLREMVSIGARVTIGDRFIAQPGARIGGDGFSFVTPEVSGAENARKTLGDQGEAKAQAWVRIHSLGSVEIGDDVEVGANCTVDNGTIRNTRIGDGSKLDNLVHVGHNTRVGRDCLLCGQTGVSGSVEIGNNVVLGGQTGVVDNIFIGDGVISGGGTKILSNVPAGRVIMGYPGVKMETHTEIYKAQRRLPRLMRDLDALKKAVFKPGSSD</sequence>
<gene>
    <name evidence="7 9" type="primary">lpxD</name>
    <name evidence="9" type="ORF">G0P99_03840</name>
</gene>
<dbReference type="EC" id="2.3.1.191" evidence="7"/>
<dbReference type="RefSeq" id="WP_164127895.1">
    <property type="nucleotide sequence ID" value="NZ_JAAGOX010000005.1"/>
</dbReference>
<dbReference type="GO" id="GO:0103118">
    <property type="term" value="F:UDP-3-O-[(3R)-3-hydroxyacyl]-glucosamine N-acyltransferase activity"/>
    <property type="evidence" value="ECO:0007669"/>
    <property type="project" value="UniProtKB-EC"/>
</dbReference>
<evidence type="ECO:0000313" key="9">
    <source>
        <dbReference type="EMBL" id="NDW44085.1"/>
    </source>
</evidence>
<organism evidence="9">
    <name type="scientific">Ruegeria sp. PrR005</name>
    <dbReference type="NCBI Taxonomy" id="2706882"/>
    <lineage>
        <taxon>Bacteria</taxon>
        <taxon>Pseudomonadati</taxon>
        <taxon>Pseudomonadota</taxon>
        <taxon>Alphaproteobacteria</taxon>
        <taxon>Rhodobacterales</taxon>
        <taxon>Roseobacteraceae</taxon>
        <taxon>Ruegeria</taxon>
    </lineage>
</organism>
<evidence type="ECO:0000256" key="1">
    <source>
        <dbReference type="ARBA" id="ARBA00022516"/>
    </source>
</evidence>
<dbReference type="NCBIfam" id="TIGR01853">
    <property type="entry name" value="lipid_A_lpxD"/>
    <property type="match status" value="1"/>
</dbReference>
<dbReference type="GO" id="GO:0009245">
    <property type="term" value="P:lipid A biosynthetic process"/>
    <property type="evidence" value="ECO:0007669"/>
    <property type="project" value="UniProtKB-UniRule"/>
</dbReference>
<comment type="subunit">
    <text evidence="7">Homotrimer.</text>
</comment>
<dbReference type="Pfam" id="PF04613">
    <property type="entry name" value="LpxD"/>
    <property type="match status" value="1"/>
</dbReference>
<evidence type="ECO:0000256" key="7">
    <source>
        <dbReference type="HAMAP-Rule" id="MF_00523"/>
    </source>
</evidence>
<accession>A0A6B2NQG1</accession>
<comment type="function">
    <text evidence="7">Catalyzes the N-acylation of UDP-3-O-acylglucosamine using 3-hydroxyacyl-ACP as the acyl donor. Is involved in the biosynthesis of lipid A, a phosphorylated glycolipid that anchors the lipopolysaccharide to the outer membrane of the cell.</text>
</comment>
<dbReference type="PANTHER" id="PTHR43378:SF2">
    <property type="entry name" value="UDP-3-O-ACYLGLUCOSAMINE N-ACYLTRANSFERASE 1, MITOCHONDRIAL-RELATED"/>
    <property type="match status" value="1"/>
</dbReference>
<reference evidence="9" key="1">
    <citation type="submission" date="2020-02" db="EMBL/GenBank/DDBJ databases">
        <title>Delineation of the pyrene-degrading pathway in Roseobacter clade bacteria by genomic analysis.</title>
        <authorList>
            <person name="Zhou H."/>
            <person name="Wang H."/>
        </authorList>
    </citation>
    <scope>NUCLEOTIDE SEQUENCE</scope>
    <source>
        <strain evidence="9">PrR005</strain>
    </source>
</reference>
<keyword evidence="2 7" id="KW-0441">Lipid A biosynthesis</keyword>
<dbReference type="NCBIfam" id="NF002060">
    <property type="entry name" value="PRK00892.1"/>
    <property type="match status" value="1"/>
</dbReference>
<keyword evidence="5 7" id="KW-0443">Lipid metabolism</keyword>
<comment type="catalytic activity">
    <reaction evidence="7">
        <text>a UDP-3-O-[(3R)-3-hydroxyacyl]-alpha-D-glucosamine + a (3R)-hydroxyacyl-[ACP] = a UDP-2-N,3-O-bis[(3R)-3-hydroxyacyl]-alpha-D-glucosamine + holo-[ACP] + H(+)</text>
        <dbReference type="Rhea" id="RHEA:53836"/>
        <dbReference type="Rhea" id="RHEA-COMP:9685"/>
        <dbReference type="Rhea" id="RHEA-COMP:9945"/>
        <dbReference type="ChEBI" id="CHEBI:15378"/>
        <dbReference type="ChEBI" id="CHEBI:64479"/>
        <dbReference type="ChEBI" id="CHEBI:78827"/>
        <dbReference type="ChEBI" id="CHEBI:137740"/>
        <dbReference type="ChEBI" id="CHEBI:137748"/>
        <dbReference type="EC" id="2.3.1.191"/>
    </reaction>
</comment>
<keyword evidence="3 7" id="KW-0808">Transferase</keyword>
<dbReference type="EMBL" id="JAAGOX010000005">
    <property type="protein sequence ID" value="NDW44085.1"/>
    <property type="molecule type" value="Genomic_DNA"/>
</dbReference>
<evidence type="ECO:0000259" key="8">
    <source>
        <dbReference type="Pfam" id="PF04613"/>
    </source>
</evidence>